<keyword evidence="3" id="KW-1185">Reference proteome</keyword>
<feature type="region of interest" description="Disordered" evidence="1">
    <location>
        <begin position="108"/>
        <end position="127"/>
    </location>
</feature>
<feature type="compositionally biased region" description="Low complexity" evidence="1">
    <location>
        <begin position="118"/>
        <end position="127"/>
    </location>
</feature>
<feature type="region of interest" description="Disordered" evidence="1">
    <location>
        <begin position="826"/>
        <end position="847"/>
    </location>
</feature>
<reference evidence="2 3" key="1">
    <citation type="submission" date="2019-12" db="EMBL/GenBank/DDBJ databases">
        <title>Deinococcus sp. HMF7620 Genome sequencing and assembly.</title>
        <authorList>
            <person name="Kang H."/>
            <person name="Kim H."/>
            <person name="Joh K."/>
        </authorList>
    </citation>
    <scope>NUCLEOTIDE SEQUENCE [LARGE SCALE GENOMIC DNA]</scope>
    <source>
        <strain evidence="2 3">HMF7620</strain>
    </source>
</reference>
<evidence type="ECO:0000256" key="1">
    <source>
        <dbReference type="SAM" id="MobiDB-lite"/>
    </source>
</evidence>
<evidence type="ECO:0000313" key="3">
    <source>
        <dbReference type="Proteomes" id="UP000483286"/>
    </source>
</evidence>
<name>A0A7C9LLC4_9DEIO</name>
<protein>
    <submittedName>
        <fullName evidence="2">Uncharacterized protein</fullName>
    </submittedName>
</protein>
<organism evidence="2 3">
    <name type="scientific">Deinococcus arboris</name>
    <dbReference type="NCBI Taxonomy" id="2682977"/>
    <lineage>
        <taxon>Bacteria</taxon>
        <taxon>Thermotogati</taxon>
        <taxon>Deinococcota</taxon>
        <taxon>Deinococci</taxon>
        <taxon>Deinococcales</taxon>
        <taxon>Deinococcaceae</taxon>
        <taxon>Deinococcus</taxon>
    </lineage>
</organism>
<feature type="compositionally biased region" description="Basic and acidic residues" evidence="1">
    <location>
        <begin position="830"/>
        <end position="840"/>
    </location>
</feature>
<gene>
    <name evidence="2" type="ORF">GO986_06730</name>
</gene>
<evidence type="ECO:0000313" key="2">
    <source>
        <dbReference type="EMBL" id="MVN86457.1"/>
    </source>
</evidence>
<sequence length="847" mass="91086">MLNLETRMEVLGVTVFQDADQPSRFYHLPLPPHITLERGQPLFDLFSYRKGGEAGHDVAGGFLNMVVDVGLGGLKPRLEGRLKEQYGDDVTLAPVPYTRGTARVIGLGEDSGAGATDGGTAPSAPAAPQGPRFVEHILGAGQPSLDGDNRAIFSFSLSEDGAAFMMGVLSGAVNARPVGVIYTLEYVGLLPAYDLEISIDFKSSYEYARSRFTLSTLLFRADIDNIVEHLKQEQHIRIRETARTLALSDPAAIRERQNRIDTLVKDLATGALFQPSLTPGEPKVRGETITAADPTVAVPATTGTVPGTVGAALQHGPSAAVAAGMGAMLAGREHTEPEVGATGPAGPGGAASTGTGATGGTGPAGTTGSAPESAGDVWNRLGRPQAAYVLKNIRQEEQRTVTYNLSQVSAQAQSIAPQNFIQFLSSEHDLRDHLHVVDLNHPFFARINLNVNAQGVDFAAEGVVQLTVQLRYGRRPDGSAPKDTAEVILRSSADSKEFTFFADSAQTQWYEYKLIADYRSGFGIGLKDARVESGWIRTEARSLAVHPGWLGRVLPVTLQLAPSLPADVAEVHAVVRYTNADRQIDDSAQITLSPQHRSELLHLRLAGADEQFQVTPTVFYTGGSSEALPTLHLPNPGAGEPGDVVVVDAPRGGQLNGDVIMLDPLGELQSVVVDTEFSQDGHVLDSRSLDLSTPGKRELFSVRLARHDQPAQMRYRERRVFKDGGLDTGDWQEPGTPNLVVGIPAQGVLTVAVRYLGPSPSQLGLSALLLDLAYRDPAGDPRFDQSDALLVTDDPQTFTQDWKVRLPSRQARTYTWKLTLLAQDGTETSTDVRTDTRDQLILRPPPR</sequence>
<dbReference type="AlphaFoldDB" id="A0A7C9LLC4"/>
<comment type="caution">
    <text evidence="2">The sequence shown here is derived from an EMBL/GenBank/DDBJ whole genome shotgun (WGS) entry which is preliminary data.</text>
</comment>
<accession>A0A7C9LLC4</accession>
<dbReference type="EMBL" id="WQLB01000006">
    <property type="protein sequence ID" value="MVN86457.1"/>
    <property type="molecule type" value="Genomic_DNA"/>
</dbReference>
<feature type="region of interest" description="Disordered" evidence="1">
    <location>
        <begin position="335"/>
        <end position="376"/>
    </location>
</feature>
<dbReference type="RefSeq" id="WP_157458510.1">
    <property type="nucleotide sequence ID" value="NZ_WQLB01000006.1"/>
</dbReference>
<dbReference type="Proteomes" id="UP000483286">
    <property type="component" value="Unassembled WGS sequence"/>
</dbReference>
<feature type="compositionally biased region" description="Gly residues" evidence="1">
    <location>
        <begin position="343"/>
        <end position="365"/>
    </location>
</feature>
<proteinExistence type="predicted"/>